<evidence type="ECO:0000313" key="2">
    <source>
        <dbReference type="EMBL" id="KAH7641014.1"/>
    </source>
</evidence>
<comment type="caution">
    <text evidence="2">The sequence shown here is derived from an EMBL/GenBank/DDBJ whole genome shotgun (WGS) entry which is preliminary data.</text>
</comment>
<reference evidence="2" key="2">
    <citation type="journal article" date="2021" name="World Allergy Organ. J.">
        <title>Chromosome-level assembly of Dermatophagoides farinae genome and transcriptome reveals two novel allergens Der f 37 and Der f 39.</title>
        <authorList>
            <person name="Chen J."/>
            <person name="Cai Z."/>
            <person name="Fan D."/>
            <person name="Hu J."/>
            <person name="Hou Y."/>
            <person name="He Y."/>
            <person name="Zhang Z."/>
            <person name="Zhao Z."/>
            <person name="Gao P."/>
            <person name="Hu W."/>
            <person name="Sun J."/>
            <person name="Li J."/>
            <person name="Ji K."/>
        </authorList>
    </citation>
    <scope>NUCLEOTIDE SEQUENCE</scope>
    <source>
        <strain evidence="2">JKM2019</strain>
    </source>
</reference>
<name>A0A9D4NZQ9_DERFA</name>
<dbReference type="EMBL" id="SDOV01000005">
    <property type="protein sequence ID" value="KAH7641014.1"/>
    <property type="molecule type" value="Genomic_DNA"/>
</dbReference>
<gene>
    <name evidence="2" type="ORF">HUG17_8483</name>
</gene>
<dbReference type="Proteomes" id="UP000828236">
    <property type="component" value="Unassembled WGS sequence"/>
</dbReference>
<evidence type="ECO:0000256" key="1">
    <source>
        <dbReference type="SAM" id="MobiDB-lite"/>
    </source>
</evidence>
<accession>A0A9D4NZQ9</accession>
<proteinExistence type="predicted"/>
<organism evidence="2">
    <name type="scientific">Dermatophagoides farinae</name>
    <name type="common">American house dust mite</name>
    <dbReference type="NCBI Taxonomy" id="6954"/>
    <lineage>
        <taxon>Eukaryota</taxon>
        <taxon>Metazoa</taxon>
        <taxon>Ecdysozoa</taxon>
        <taxon>Arthropoda</taxon>
        <taxon>Chelicerata</taxon>
        <taxon>Arachnida</taxon>
        <taxon>Acari</taxon>
        <taxon>Acariformes</taxon>
        <taxon>Sarcoptiformes</taxon>
        <taxon>Astigmata</taxon>
        <taxon>Psoroptidia</taxon>
        <taxon>Analgoidea</taxon>
        <taxon>Pyroglyphidae</taxon>
        <taxon>Dermatophagoidinae</taxon>
        <taxon>Dermatophagoides</taxon>
    </lineage>
</organism>
<protein>
    <submittedName>
        <fullName evidence="2">Uncharacterized protein</fullName>
    </submittedName>
</protein>
<dbReference type="AlphaFoldDB" id="A0A9D4NZQ9"/>
<reference evidence="2" key="1">
    <citation type="submission" date="2020-06" db="EMBL/GenBank/DDBJ databases">
        <authorList>
            <person name="Ji K."/>
            <person name="Li J."/>
        </authorList>
    </citation>
    <scope>NUCLEOTIDE SEQUENCE</scope>
    <source>
        <strain evidence="2">JKM2019</strain>
        <tissue evidence="2">Whole body</tissue>
    </source>
</reference>
<dbReference type="Gene3D" id="1.25.40.180">
    <property type="match status" value="1"/>
</dbReference>
<feature type="region of interest" description="Disordered" evidence="1">
    <location>
        <begin position="1"/>
        <end position="36"/>
    </location>
</feature>
<feature type="region of interest" description="Disordered" evidence="1">
    <location>
        <begin position="176"/>
        <end position="195"/>
    </location>
</feature>
<sequence length="455" mass="53058">MTNLTLDKPEFRITPRPISSMNNGSDRMIGNDDDSSGFKSIPSLQKMKNKRQRSTSLTLSGKKFIKKFISRKSLPFIHDDDDHQMMMHKNRLTTHSNNENICPHTTSGHSMVSKQQRPKLQPLKSVNMDLNNDEHRFENFYDNYDTITSSRIQVNILNKAYKQQKQSERIRFAHEQMNRSNKSSKNSKSDSPDDNADLELDIDKYLVKNHGMFFVSLAEAKQYESVCNQLLDEIIDDENIKCIVHSLQQKWQKYRQQSSRLIFFYQMFSFMFKRYLQMTICWHQNPCPSHVNVARFKRFALPILQEFMKLVNPNKNMILQVELLAAIESLISHKQEYMVAVADVFDLLLKSPLIESCALLEWSRLEDPHCYSCDSQFQQQSTSMTIMISQSSSNHHRKMAKSKSSSILMINDHKQVKEQQQQPGSARPTIRNLIIKQLEKNGIPLLKKQIRNSIS</sequence>